<name>A0A7J6A6D7_AMEME</name>
<dbReference type="Proteomes" id="UP000593565">
    <property type="component" value="Unassembled WGS sequence"/>
</dbReference>
<dbReference type="EMBL" id="JAAGNN010000017">
    <property type="protein sequence ID" value="KAF4078405.1"/>
    <property type="molecule type" value="Genomic_DNA"/>
</dbReference>
<evidence type="ECO:0000313" key="2">
    <source>
        <dbReference type="Proteomes" id="UP000593565"/>
    </source>
</evidence>
<protein>
    <submittedName>
        <fullName evidence="1">Uncharacterized protein</fullName>
    </submittedName>
</protein>
<evidence type="ECO:0000313" key="1">
    <source>
        <dbReference type="EMBL" id="KAF4078405.1"/>
    </source>
</evidence>
<feature type="non-terminal residue" evidence="1">
    <location>
        <position position="1"/>
    </location>
</feature>
<comment type="caution">
    <text evidence="1">The sequence shown here is derived from an EMBL/GenBank/DDBJ whole genome shotgun (WGS) entry which is preliminary data.</text>
</comment>
<proteinExistence type="predicted"/>
<sequence>VCVCVCVCAKAHLIVSGRSVFTLHTRGDTHTHTHTRRVYLSPVSQRLTEQRGASRALNGNTAGLSARAAPRGFMVNNRAPCGM</sequence>
<reference evidence="1 2" key="1">
    <citation type="submission" date="2020-02" db="EMBL/GenBank/DDBJ databases">
        <title>A chromosome-scale genome assembly of the black bullhead catfish (Ameiurus melas).</title>
        <authorList>
            <person name="Wen M."/>
            <person name="Zham M."/>
            <person name="Cabau C."/>
            <person name="Klopp C."/>
            <person name="Donnadieu C."/>
            <person name="Roques C."/>
            <person name="Bouchez O."/>
            <person name="Lampietro C."/>
            <person name="Jouanno E."/>
            <person name="Herpin A."/>
            <person name="Louis A."/>
            <person name="Berthelot C."/>
            <person name="Parey E."/>
            <person name="Roest-Crollius H."/>
            <person name="Braasch I."/>
            <person name="Postlethwait J."/>
            <person name="Robinson-Rechavi M."/>
            <person name="Echchiki A."/>
            <person name="Begum T."/>
            <person name="Montfort J."/>
            <person name="Schartl M."/>
            <person name="Bobe J."/>
            <person name="Guiguen Y."/>
        </authorList>
    </citation>
    <scope>NUCLEOTIDE SEQUENCE [LARGE SCALE GENOMIC DNA]</scope>
    <source>
        <strain evidence="1">M_S1</strain>
        <tissue evidence="1">Blood</tissue>
    </source>
</reference>
<gene>
    <name evidence="1" type="ORF">AMELA_G00198800</name>
</gene>
<accession>A0A7J6A6D7</accession>
<keyword evidence="2" id="KW-1185">Reference proteome</keyword>
<dbReference type="AlphaFoldDB" id="A0A7J6A6D7"/>
<organism evidence="1 2">
    <name type="scientific">Ameiurus melas</name>
    <name type="common">Black bullhead</name>
    <name type="synonym">Silurus melas</name>
    <dbReference type="NCBI Taxonomy" id="219545"/>
    <lineage>
        <taxon>Eukaryota</taxon>
        <taxon>Metazoa</taxon>
        <taxon>Chordata</taxon>
        <taxon>Craniata</taxon>
        <taxon>Vertebrata</taxon>
        <taxon>Euteleostomi</taxon>
        <taxon>Actinopterygii</taxon>
        <taxon>Neopterygii</taxon>
        <taxon>Teleostei</taxon>
        <taxon>Ostariophysi</taxon>
        <taxon>Siluriformes</taxon>
        <taxon>Ictaluridae</taxon>
        <taxon>Ameiurus</taxon>
    </lineage>
</organism>